<dbReference type="OrthoDB" id="270651at2759"/>
<sequence>MILGEKHSKLRGKSETIILEGSRLVKDALLAGAEVWCLCFCRPEILKQLGEAQGLLQSVKLYQVSPNTMKTFSDTVTPGGILGVFKKPGQGEAACPPQTTLPISIVCDSLKDPGNAGTLIRTAAAIGCKRIFATQGCVNLWGRKVLRSAMGAHFNIPIYSAIGWEEINNYIDPQAQVLLASNFTATTTEHAFDSHLDADKLD</sequence>
<dbReference type="InterPro" id="IPR029026">
    <property type="entry name" value="tRNA_m1G_MTases_N"/>
</dbReference>
<protein>
    <recommendedName>
        <fullName evidence="4">RNA 2-O ribose methyltransferase substrate binding domain-containing protein</fullName>
    </recommendedName>
</protein>
<dbReference type="InterPro" id="IPR013123">
    <property type="entry name" value="SpoU_subst-bd"/>
</dbReference>
<dbReference type="Gene3D" id="3.40.1280.10">
    <property type="match status" value="1"/>
</dbReference>
<proteinExistence type="inferred from homology"/>
<dbReference type="SUPFAM" id="SSF75217">
    <property type="entry name" value="alpha/beta knot"/>
    <property type="match status" value="1"/>
</dbReference>
<evidence type="ECO:0000256" key="2">
    <source>
        <dbReference type="ARBA" id="ARBA00022603"/>
    </source>
</evidence>
<dbReference type="Gene3D" id="3.30.1330.30">
    <property type="match status" value="1"/>
</dbReference>
<dbReference type="InterPro" id="IPR029064">
    <property type="entry name" value="Ribosomal_eL30-like_sf"/>
</dbReference>
<evidence type="ECO:0000313" key="6">
    <source>
        <dbReference type="Proteomes" id="UP000271974"/>
    </source>
</evidence>
<dbReference type="InterPro" id="IPR051259">
    <property type="entry name" value="rRNA_Methyltransferase"/>
</dbReference>
<dbReference type="GO" id="GO:0032259">
    <property type="term" value="P:methylation"/>
    <property type="evidence" value="ECO:0007669"/>
    <property type="project" value="UniProtKB-KW"/>
</dbReference>
<dbReference type="SMART" id="SM00967">
    <property type="entry name" value="SpoU_sub_bind"/>
    <property type="match status" value="1"/>
</dbReference>
<feature type="domain" description="RNA 2-O ribose methyltransferase substrate binding" evidence="4">
    <location>
        <begin position="18"/>
        <end position="91"/>
    </location>
</feature>
<dbReference type="InterPro" id="IPR001537">
    <property type="entry name" value="SpoU_MeTrfase"/>
</dbReference>
<dbReference type="Proteomes" id="UP000271974">
    <property type="component" value="Unassembled WGS sequence"/>
</dbReference>
<evidence type="ECO:0000313" key="5">
    <source>
        <dbReference type="EMBL" id="RUS91879.1"/>
    </source>
</evidence>
<dbReference type="GO" id="GO:0005737">
    <property type="term" value="C:cytoplasm"/>
    <property type="evidence" value="ECO:0007669"/>
    <property type="project" value="UniProtKB-ARBA"/>
</dbReference>
<dbReference type="Pfam" id="PF00588">
    <property type="entry name" value="SpoU_methylase"/>
    <property type="match status" value="1"/>
</dbReference>
<dbReference type="STRING" id="188477.A0A3S1AH17"/>
<dbReference type="AlphaFoldDB" id="A0A3S1AH17"/>
<dbReference type="InterPro" id="IPR029028">
    <property type="entry name" value="Alpha/beta_knot_MTases"/>
</dbReference>
<reference evidence="5 6" key="1">
    <citation type="submission" date="2019-01" db="EMBL/GenBank/DDBJ databases">
        <title>A draft genome assembly of the solar-powered sea slug Elysia chlorotica.</title>
        <authorList>
            <person name="Cai H."/>
            <person name="Li Q."/>
            <person name="Fang X."/>
            <person name="Li J."/>
            <person name="Curtis N.E."/>
            <person name="Altenburger A."/>
            <person name="Shibata T."/>
            <person name="Feng M."/>
            <person name="Maeda T."/>
            <person name="Schwartz J.A."/>
            <person name="Shigenobu S."/>
            <person name="Lundholm N."/>
            <person name="Nishiyama T."/>
            <person name="Yang H."/>
            <person name="Hasebe M."/>
            <person name="Li S."/>
            <person name="Pierce S.K."/>
            <person name="Wang J."/>
        </authorList>
    </citation>
    <scope>NUCLEOTIDE SEQUENCE [LARGE SCALE GENOMIC DNA]</scope>
    <source>
        <strain evidence="5">EC2010</strain>
        <tissue evidence="5">Whole organism of an adult</tissue>
    </source>
</reference>
<dbReference type="GO" id="GO:0003723">
    <property type="term" value="F:RNA binding"/>
    <property type="evidence" value="ECO:0007669"/>
    <property type="project" value="InterPro"/>
</dbReference>
<dbReference type="SUPFAM" id="SSF55315">
    <property type="entry name" value="L30e-like"/>
    <property type="match status" value="1"/>
</dbReference>
<name>A0A3S1AH17_ELYCH</name>
<keyword evidence="6" id="KW-1185">Reference proteome</keyword>
<evidence type="ECO:0000256" key="3">
    <source>
        <dbReference type="ARBA" id="ARBA00022679"/>
    </source>
</evidence>
<dbReference type="PANTHER" id="PTHR43191:SF2">
    <property type="entry name" value="RRNA METHYLTRANSFERASE 3, MITOCHONDRIAL"/>
    <property type="match status" value="1"/>
</dbReference>
<feature type="non-terminal residue" evidence="5">
    <location>
        <position position="202"/>
    </location>
</feature>
<evidence type="ECO:0000259" key="4">
    <source>
        <dbReference type="SMART" id="SM00967"/>
    </source>
</evidence>
<dbReference type="Pfam" id="PF22435">
    <property type="entry name" value="MRM3-like_sub_bind"/>
    <property type="match status" value="1"/>
</dbReference>
<dbReference type="EMBL" id="RQTK01000004">
    <property type="protein sequence ID" value="RUS91879.1"/>
    <property type="molecule type" value="Genomic_DNA"/>
</dbReference>
<keyword evidence="3" id="KW-0808">Transferase</keyword>
<keyword evidence="2" id="KW-0489">Methyltransferase</keyword>
<dbReference type="PANTHER" id="PTHR43191">
    <property type="entry name" value="RRNA METHYLTRANSFERASE 3"/>
    <property type="match status" value="1"/>
</dbReference>
<accession>A0A3S1AH17</accession>
<dbReference type="InterPro" id="IPR053888">
    <property type="entry name" value="MRM3-like_sub_bind"/>
</dbReference>
<comment type="caution">
    <text evidence="5">The sequence shown here is derived from an EMBL/GenBank/DDBJ whole genome shotgun (WGS) entry which is preliminary data.</text>
</comment>
<organism evidence="5 6">
    <name type="scientific">Elysia chlorotica</name>
    <name type="common">Eastern emerald elysia</name>
    <name type="synonym">Sea slug</name>
    <dbReference type="NCBI Taxonomy" id="188477"/>
    <lineage>
        <taxon>Eukaryota</taxon>
        <taxon>Metazoa</taxon>
        <taxon>Spiralia</taxon>
        <taxon>Lophotrochozoa</taxon>
        <taxon>Mollusca</taxon>
        <taxon>Gastropoda</taxon>
        <taxon>Heterobranchia</taxon>
        <taxon>Euthyneura</taxon>
        <taxon>Panpulmonata</taxon>
        <taxon>Sacoglossa</taxon>
        <taxon>Placobranchoidea</taxon>
        <taxon>Plakobranchidae</taxon>
        <taxon>Elysia</taxon>
    </lineage>
</organism>
<evidence type="ECO:0000256" key="1">
    <source>
        <dbReference type="ARBA" id="ARBA00007228"/>
    </source>
</evidence>
<comment type="similarity">
    <text evidence="1">Belongs to the class IV-like SAM-binding methyltransferase superfamily. RNA methyltransferase TrmH family.</text>
</comment>
<dbReference type="GO" id="GO:0008173">
    <property type="term" value="F:RNA methyltransferase activity"/>
    <property type="evidence" value="ECO:0007669"/>
    <property type="project" value="InterPro"/>
</dbReference>
<dbReference type="GO" id="GO:0006396">
    <property type="term" value="P:RNA processing"/>
    <property type="evidence" value="ECO:0007669"/>
    <property type="project" value="InterPro"/>
</dbReference>
<gene>
    <name evidence="5" type="ORF">EGW08_000281</name>
</gene>